<evidence type="ECO:0000256" key="1">
    <source>
        <dbReference type="SAM" id="Coils"/>
    </source>
</evidence>
<dbReference type="InterPro" id="IPR029071">
    <property type="entry name" value="Ubiquitin-like_domsf"/>
</dbReference>
<gene>
    <name evidence="4" type="ORF">SPHA_69687</name>
</gene>
<evidence type="ECO:0000313" key="4">
    <source>
        <dbReference type="EMBL" id="CAE1319283.1"/>
    </source>
</evidence>
<feature type="coiled-coil region" evidence="1">
    <location>
        <begin position="74"/>
        <end position="213"/>
    </location>
</feature>
<dbReference type="AlphaFoldDB" id="A0A812EEY8"/>
<dbReference type="InterPro" id="IPR033593">
    <property type="entry name" value="N-RASSF"/>
</dbReference>
<evidence type="ECO:0000256" key="2">
    <source>
        <dbReference type="SAM" id="MobiDB-lite"/>
    </source>
</evidence>
<organism evidence="4 5">
    <name type="scientific">Acanthosepion pharaonis</name>
    <name type="common">Pharaoh cuttlefish</name>
    <name type="synonym">Sepia pharaonis</name>
    <dbReference type="NCBI Taxonomy" id="158019"/>
    <lineage>
        <taxon>Eukaryota</taxon>
        <taxon>Metazoa</taxon>
        <taxon>Spiralia</taxon>
        <taxon>Lophotrochozoa</taxon>
        <taxon>Mollusca</taxon>
        <taxon>Cephalopoda</taxon>
        <taxon>Coleoidea</taxon>
        <taxon>Decapodiformes</taxon>
        <taxon>Sepiida</taxon>
        <taxon>Sepiina</taxon>
        <taxon>Sepiidae</taxon>
        <taxon>Acanthosepion</taxon>
    </lineage>
</organism>
<dbReference type="PANTHER" id="PTHR15286:SF6">
    <property type="entry name" value="GH01133P"/>
    <property type="match status" value="1"/>
</dbReference>
<accession>A0A812EEY8</accession>
<keyword evidence="5" id="KW-1185">Reference proteome</keyword>
<dbReference type="InterPro" id="IPR048945">
    <property type="entry name" value="RASSF8/10_RA"/>
</dbReference>
<dbReference type="EMBL" id="CAHIKZ030005099">
    <property type="protein sequence ID" value="CAE1319283.1"/>
    <property type="molecule type" value="Genomic_DNA"/>
</dbReference>
<protein>
    <submittedName>
        <fullName evidence="4">RASSF7_8</fullName>
    </submittedName>
</protein>
<sequence length="279" mass="32180">MELKVNVDGYVRVVCGVTEETTCQDVVIALAHAMGRTGRFSLLEKWRIQERSLPPWERPLQVLQKWEIISVEKLIETEKQIEELQSLSDDYEEEMVSLEPWPQILDEEQHTEQALYSEMSSYKQKIDECEDRLQKAQSRISELTRELELEVSKIEDEISDIQDKIKNGIMEGDKYQEAINSINKEISELDYELEKKQMEESKLSEEVKQLNLKELGQKPILEATKLSETGEVILKLLEKQQQFTRQGSGSKKAAGSKTENETVTTSVEPKPMTNDGVWV</sequence>
<dbReference type="Gene3D" id="3.10.20.90">
    <property type="entry name" value="Phosphatidylinositol 3-kinase Catalytic Subunit, Chain A, domain 1"/>
    <property type="match status" value="1"/>
</dbReference>
<reference evidence="4" key="1">
    <citation type="submission" date="2021-01" db="EMBL/GenBank/DDBJ databases">
        <authorList>
            <person name="Li R."/>
            <person name="Bekaert M."/>
        </authorList>
    </citation>
    <scope>NUCLEOTIDE SEQUENCE</scope>
    <source>
        <strain evidence="4">Farmed</strain>
    </source>
</reference>
<feature type="domain" description="Ras association" evidence="3">
    <location>
        <begin position="16"/>
        <end position="68"/>
    </location>
</feature>
<proteinExistence type="predicted"/>
<dbReference type="Proteomes" id="UP000597762">
    <property type="component" value="Unassembled WGS sequence"/>
</dbReference>
<dbReference type="PANTHER" id="PTHR15286">
    <property type="entry name" value="RAS-ASSOCIATING DOMAIN CONTAINING PROTEIN"/>
    <property type="match status" value="1"/>
</dbReference>
<keyword evidence="1" id="KW-0175">Coiled coil</keyword>
<dbReference type="Pfam" id="PF21712">
    <property type="entry name" value="RASSF8-10_RA"/>
    <property type="match status" value="1"/>
</dbReference>
<dbReference type="OrthoDB" id="10051571at2759"/>
<evidence type="ECO:0000259" key="3">
    <source>
        <dbReference type="Pfam" id="PF21712"/>
    </source>
</evidence>
<evidence type="ECO:0000313" key="5">
    <source>
        <dbReference type="Proteomes" id="UP000597762"/>
    </source>
</evidence>
<feature type="region of interest" description="Disordered" evidence="2">
    <location>
        <begin position="242"/>
        <end position="279"/>
    </location>
</feature>
<dbReference type="SUPFAM" id="SSF54236">
    <property type="entry name" value="Ubiquitin-like"/>
    <property type="match status" value="1"/>
</dbReference>
<comment type="caution">
    <text evidence="4">The sequence shown here is derived from an EMBL/GenBank/DDBJ whole genome shotgun (WGS) entry which is preliminary data.</text>
</comment>
<dbReference type="Gene3D" id="1.20.5.340">
    <property type="match status" value="1"/>
</dbReference>
<name>A0A812EEY8_ACAPH</name>